<keyword evidence="2" id="KW-0472">Membrane</keyword>
<dbReference type="EMBL" id="JAANXN010000013">
    <property type="protein sequence ID" value="MDF8371781.1"/>
    <property type="molecule type" value="Genomic_DNA"/>
</dbReference>
<name>A0ABD4XKT7_WEIPA</name>
<organism evidence="3 4">
    <name type="scientific">Weissella paramesenteroides</name>
    <name type="common">Leuconostoc paramesenteroides</name>
    <dbReference type="NCBI Taxonomy" id="1249"/>
    <lineage>
        <taxon>Bacteria</taxon>
        <taxon>Bacillati</taxon>
        <taxon>Bacillota</taxon>
        <taxon>Bacilli</taxon>
        <taxon>Lactobacillales</taxon>
        <taxon>Lactobacillaceae</taxon>
        <taxon>Weissella</taxon>
    </lineage>
</organism>
<protein>
    <submittedName>
        <fullName evidence="3">Uncharacterized protein</fullName>
    </submittedName>
</protein>
<dbReference type="AlphaFoldDB" id="A0ABD4XKT7"/>
<gene>
    <name evidence="3" type="ORF">G9403_09045</name>
</gene>
<feature type="compositionally biased region" description="Acidic residues" evidence="1">
    <location>
        <begin position="64"/>
        <end position="74"/>
    </location>
</feature>
<comment type="caution">
    <text evidence="3">The sequence shown here is derived from an EMBL/GenBank/DDBJ whole genome shotgun (WGS) entry which is preliminary data.</text>
</comment>
<proteinExistence type="predicted"/>
<dbReference type="Proteomes" id="UP001215461">
    <property type="component" value="Unassembled WGS sequence"/>
</dbReference>
<accession>A0ABD4XKT7</accession>
<feature type="transmembrane region" description="Helical" evidence="2">
    <location>
        <begin position="14"/>
        <end position="33"/>
    </location>
</feature>
<dbReference type="RefSeq" id="WP_277362497.1">
    <property type="nucleotide sequence ID" value="NZ_CP049940.1"/>
</dbReference>
<evidence type="ECO:0000256" key="1">
    <source>
        <dbReference type="SAM" id="MobiDB-lite"/>
    </source>
</evidence>
<feature type="compositionally biased region" description="Low complexity" evidence="1">
    <location>
        <begin position="85"/>
        <end position="97"/>
    </location>
</feature>
<keyword evidence="2" id="KW-0812">Transmembrane</keyword>
<evidence type="ECO:0000313" key="3">
    <source>
        <dbReference type="EMBL" id="MDF8371781.1"/>
    </source>
</evidence>
<feature type="region of interest" description="Disordered" evidence="1">
    <location>
        <begin position="61"/>
        <end position="100"/>
    </location>
</feature>
<evidence type="ECO:0000256" key="2">
    <source>
        <dbReference type="SAM" id="Phobius"/>
    </source>
</evidence>
<evidence type="ECO:0000313" key="4">
    <source>
        <dbReference type="Proteomes" id="UP001215461"/>
    </source>
</evidence>
<reference evidence="3 4" key="1">
    <citation type="submission" date="2020-03" db="EMBL/GenBank/DDBJ databases">
        <title>Comparative genomics of Weissella paramesenteroides.</title>
        <authorList>
            <person name="Kant R."/>
            <person name="Takala T."/>
            <person name="Saris P."/>
        </authorList>
    </citation>
    <scope>NUCLEOTIDE SEQUENCE [LARGE SCALE GENOMIC DNA]</scope>
    <source>
        <strain evidence="3 4">SJ27-4</strain>
    </source>
</reference>
<sequence>MFNKFFKGMTKKQWSWIGVLIGLALIIVIIIGLKVHHDNVESEGEYPEDTSSAFESINEKADDSYESLQEDTDSASESIDKDTASKSSISSKSSNSIDTDESLDNLKSIISMPMAKENYQNLEDGVLESAKVDDINGNATQGDLTRFHSRVSNIRDKADEAKSLYSDNKGDLTSDDQTKLKDYKKLLVNYLNALGDYAVTYQSDNPVINTPDTDAETVEENQQELQEAQDKFTNAKNEWSASYDSIMNS</sequence>
<keyword evidence="2" id="KW-1133">Transmembrane helix</keyword>